<evidence type="ECO:0000313" key="2">
    <source>
        <dbReference type="Proteomes" id="UP000011116"/>
    </source>
</evidence>
<dbReference type="Gramene" id="HORVU.MOREX.r3.1HG0094280.1">
    <property type="protein sequence ID" value="HORVU.MOREX.r3.1HG0094280.1"/>
    <property type="gene ID" value="HORVU.MOREX.r3.1HG0094280"/>
</dbReference>
<protein>
    <submittedName>
        <fullName evidence="1">Uncharacterized protein</fullName>
    </submittedName>
</protein>
<proteinExistence type="predicted"/>
<evidence type="ECO:0000313" key="1">
    <source>
        <dbReference type="EnsemblPlants" id="HORVU.MOREX.r3.1HG0094280.1"/>
    </source>
</evidence>
<reference evidence="1" key="3">
    <citation type="submission" date="2022-01" db="UniProtKB">
        <authorList>
            <consortium name="EnsemblPlants"/>
        </authorList>
    </citation>
    <scope>IDENTIFICATION</scope>
    <source>
        <strain evidence="1">subsp. vulgare</strain>
    </source>
</reference>
<accession>A0A8I6W8S0</accession>
<reference evidence="1" key="2">
    <citation type="submission" date="2020-10" db="EMBL/GenBank/DDBJ databases">
        <authorList>
            <person name="Scholz U."/>
            <person name="Mascher M."/>
            <person name="Fiebig A."/>
        </authorList>
    </citation>
    <scope>NUCLEOTIDE SEQUENCE [LARGE SCALE GENOMIC DNA]</scope>
    <source>
        <strain evidence="1">cv. Morex</strain>
    </source>
</reference>
<dbReference type="EnsemblPlants" id="HORVU.MOREX.r3.1HG0094280.1">
    <property type="protein sequence ID" value="HORVU.MOREX.r3.1HG0094280.1"/>
    <property type="gene ID" value="HORVU.MOREX.r3.1HG0094280"/>
</dbReference>
<sequence length="145" mass="15731">MIGQRYVPSMGSVQEVSGFSSISTQAGTMVADSPAAPLLETPHTFISEDAVIQFGGIPDPVTSDRRVSDRIQSQPDADDWQMDRASRIAKLKDAESSTGYLPNYRTDPHMVVTNSYGSQGAYGYWVCPLGDGSTGYLQPVWMAAY</sequence>
<dbReference type="AlphaFoldDB" id="A0A8I6W8S0"/>
<organism evidence="1 2">
    <name type="scientific">Hordeum vulgare subsp. vulgare</name>
    <name type="common">Domesticated barley</name>
    <dbReference type="NCBI Taxonomy" id="112509"/>
    <lineage>
        <taxon>Eukaryota</taxon>
        <taxon>Viridiplantae</taxon>
        <taxon>Streptophyta</taxon>
        <taxon>Embryophyta</taxon>
        <taxon>Tracheophyta</taxon>
        <taxon>Spermatophyta</taxon>
        <taxon>Magnoliopsida</taxon>
        <taxon>Liliopsida</taxon>
        <taxon>Poales</taxon>
        <taxon>Poaceae</taxon>
        <taxon>BOP clade</taxon>
        <taxon>Pooideae</taxon>
        <taxon>Triticodae</taxon>
        <taxon>Triticeae</taxon>
        <taxon>Hordeinae</taxon>
        <taxon>Hordeum</taxon>
    </lineage>
</organism>
<dbReference type="Gramene" id="HORVU.MOREX.r2.1HG0077710.1">
    <property type="protein sequence ID" value="HORVU.MOREX.r2.1HG0077710.1"/>
    <property type="gene ID" value="HORVU.MOREX.r2.1HG0077710"/>
</dbReference>
<dbReference type="Proteomes" id="UP000011116">
    <property type="component" value="Chromosome 1H"/>
</dbReference>
<name>A0A8I6W8S0_HORVV</name>
<reference evidence="2" key="1">
    <citation type="journal article" date="2012" name="Nature">
        <title>A physical, genetic and functional sequence assembly of the barley genome.</title>
        <authorList>
            <consortium name="The International Barley Genome Sequencing Consortium"/>
            <person name="Mayer K.F."/>
            <person name="Waugh R."/>
            <person name="Brown J.W."/>
            <person name="Schulman A."/>
            <person name="Langridge P."/>
            <person name="Platzer M."/>
            <person name="Fincher G.B."/>
            <person name="Muehlbauer G.J."/>
            <person name="Sato K."/>
            <person name="Close T.J."/>
            <person name="Wise R.P."/>
            <person name="Stein N."/>
        </authorList>
    </citation>
    <scope>NUCLEOTIDE SEQUENCE [LARGE SCALE GENOMIC DNA]</scope>
    <source>
        <strain evidence="2">cv. Morex</strain>
    </source>
</reference>
<keyword evidence="2" id="KW-1185">Reference proteome</keyword>